<evidence type="ECO:0000313" key="3">
    <source>
        <dbReference type="Proteomes" id="UP001271007"/>
    </source>
</evidence>
<dbReference type="Gene3D" id="3.40.30.10">
    <property type="entry name" value="Glutaredoxin"/>
    <property type="match status" value="1"/>
</dbReference>
<gene>
    <name evidence="2" type="ORF">LTR09_002567</name>
</gene>
<organism evidence="2 3">
    <name type="scientific">Extremus antarcticus</name>
    <dbReference type="NCBI Taxonomy" id="702011"/>
    <lineage>
        <taxon>Eukaryota</taxon>
        <taxon>Fungi</taxon>
        <taxon>Dikarya</taxon>
        <taxon>Ascomycota</taxon>
        <taxon>Pezizomycotina</taxon>
        <taxon>Dothideomycetes</taxon>
        <taxon>Dothideomycetidae</taxon>
        <taxon>Mycosphaerellales</taxon>
        <taxon>Extremaceae</taxon>
        <taxon>Extremus</taxon>
    </lineage>
</organism>
<evidence type="ECO:0008006" key="4">
    <source>
        <dbReference type="Google" id="ProtNLM"/>
    </source>
</evidence>
<dbReference type="PANTHER" id="PTHR42336">
    <property type="entry name" value="THIOREDOXIN DOMAIN-CONTAINING PROTEIN-RELATED"/>
    <property type="match status" value="1"/>
</dbReference>
<dbReference type="EMBL" id="JAWDJX010000005">
    <property type="protein sequence ID" value="KAK3056774.1"/>
    <property type="molecule type" value="Genomic_DNA"/>
</dbReference>
<keyword evidence="3" id="KW-1185">Reference proteome</keyword>
<protein>
    <recommendedName>
        <fullName evidence="4">Thioredoxin domain-containing protein</fullName>
    </recommendedName>
</protein>
<evidence type="ECO:0000256" key="1">
    <source>
        <dbReference type="SAM" id="MobiDB-lite"/>
    </source>
</evidence>
<reference evidence="2" key="1">
    <citation type="submission" date="2023-04" db="EMBL/GenBank/DDBJ databases">
        <title>Black Yeasts Isolated from many extreme environments.</title>
        <authorList>
            <person name="Coleine C."/>
            <person name="Stajich J.E."/>
            <person name="Selbmann L."/>
        </authorList>
    </citation>
    <scope>NUCLEOTIDE SEQUENCE</scope>
    <source>
        <strain evidence="2">CCFEE 5312</strain>
    </source>
</reference>
<dbReference type="InterPro" id="IPR036249">
    <property type="entry name" value="Thioredoxin-like_sf"/>
</dbReference>
<dbReference type="PANTHER" id="PTHR42336:SF1">
    <property type="entry name" value="ALKYL HYDROPEROXIDE REDUCTASE SUBUNIT C_ THIOL SPECIFIC ANTIOXIDANT DOMAIN-CONTAINING PROTEIN"/>
    <property type="match status" value="1"/>
</dbReference>
<dbReference type="SUPFAM" id="SSF52833">
    <property type="entry name" value="Thioredoxin-like"/>
    <property type="match status" value="1"/>
</dbReference>
<proteinExistence type="predicted"/>
<name>A0AAJ0GFZ0_9PEZI</name>
<feature type="region of interest" description="Disordered" evidence="1">
    <location>
        <begin position="1"/>
        <end position="36"/>
    </location>
</feature>
<dbReference type="Proteomes" id="UP001271007">
    <property type="component" value="Unassembled WGS sequence"/>
</dbReference>
<dbReference type="Pfam" id="PF13911">
    <property type="entry name" value="AhpC-TSA_2"/>
    <property type="match status" value="1"/>
</dbReference>
<comment type="caution">
    <text evidence="2">The sequence shown here is derived from an EMBL/GenBank/DDBJ whole genome shotgun (WGS) entry which is preliminary data.</text>
</comment>
<dbReference type="AlphaFoldDB" id="A0AAJ0GFZ0"/>
<accession>A0AAJ0GFZ0</accession>
<dbReference type="InterPro" id="IPR032801">
    <property type="entry name" value="PXL2A/B/C"/>
</dbReference>
<sequence>MTFQQELNSWWSPSAPPPTAELPQVGSKAPDTPKLQLEPGRKTIITFLRHCGCPFAEKTFLNLREVAKNQKSLDFIAVSHSDEASTNAWLRSLPQAGSEPENLRIVVDDKIEIYAAWGLGTASFAHTLSPWSMYSVWKLGRTEGIWNRPTESGSRWQTAGTYAVDGDGIVRWSAPAQRADDIPDLEAAVRSVENETKREAKL</sequence>
<evidence type="ECO:0000313" key="2">
    <source>
        <dbReference type="EMBL" id="KAK3056774.1"/>
    </source>
</evidence>